<dbReference type="InterPro" id="IPR031338">
    <property type="entry name" value="KDPG/KHG_AS_2"/>
</dbReference>
<proteinExistence type="inferred from homology"/>
<protein>
    <recommendedName>
        <fullName evidence="5">2-dehydro-3-deoxy-phosphogluconate aldolase</fullName>
        <ecNumber evidence="5">4.1.2.14</ecNumber>
    </recommendedName>
</protein>
<dbReference type="InterPro" id="IPR000887">
    <property type="entry name" value="Aldlse_KDPG_KHG"/>
</dbReference>
<dbReference type="PANTHER" id="PTHR30246:SF1">
    <property type="entry name" value="2-DEHYDRO-3-DEOXY-6-PHOSPHOGALACTONATE ALDOLASE-RELATED"/>
    <property type="match status" value="1"/>
</dbReference>
<accession>A0A316AEZ8</accession>
<dbReference type="NCBIfam" id="TIGR01182">
    <property type="entry name" value="eda"/>
    <property type="match status" value="1"/>
</dbReference>
<evidence type="ECO:0000256" key="7">
    <source>
        <dbReference type="ARBA" id="ARBA00023270"/>
    </source>
</evidence>
<dbReference type="GO" id="GO:0008675">
    <property type="term" value="F:2-dehydro-3-deoxy-phosphogluconate aldolase activity"/>
    <property type="evidence" value="ECO:0007669"/>
    <property type="project" value="UniProtKB-EC"/>
</dbReference>
<dbReference type="AlphaFoldDB" id="A0A316AEZ8"/>
<comment type="similarity">
    <text evidence="3">Belongs to the KHG/KDPG aldolase family.</text>
</comment>
<keyword evidence="10" id="KW-1185">Reference proteome</keyword>
<comment type="catalytic activity">
    <reaction evidence="1">
        <text>2-dehydro-3-deoxy-6-phospho-D-gluconate = D-glyceraldehyde 3-phosphate + pyruvate</text>
        <dbReference type="Rhea" id="RHEA:17089"/>
        <dbReference type="ChEBI" id="CHEBI:15361"/>
        <dbReference type="ChEBI" id="CHEBI:57569"/>
        <dbReference type="ChEBI" id="CHEBI:59776"/>
        <dbReference type="EC" id="4.1.2.14"/>
    </reaction>
</comment>
<keyword evidence="8" id="KW-0119">Carbohydrate metabolism</keyword>
<keyword evidence="6" id="KW-0456">Lyase</keyword>
<evidence type="ECO:0000313" key="9">
    <source>
        <dbReference type="EMBL" id="PWJ55560.1"/>
    </source>
</evidence>
<dbReference type="EMBL" id="QGDT01000013">
    <property type="protein sequence ID" value="PWJ55560.1"/>
    <property type="molecule type" value="Genomic_DNA"/>
</dbReference>
<dbReference type="Gene3D" id="3.20.20.70">
    <property type="entry name" value="Aldolase class I"/>
    <property type="match status" value="1"/>
</dbReference>
<evidence type="ECO:0000256" key="5">
    <source>
        <dbReference type="ARBA" id="ARBA00013063"/>
    </source>
</evidence>
<dbReference type="PROSITE" id="PS00159">
    <property type="entry name" value="ALDOLASE_KDPG_KHG_1"/>
    <property type="match status" value="1"/>
</dbReference>
<dbReference type="Pfam" id="PF01081">
    <property type="entry name" value="Aldolase"/>
    <property type="match status" value="1"/>
</dbReference>
<dbReference type="Proteomes" id="UP000245880">
    <property type="component" value="Unassembled WGS sequence"/>
</dbReference>
<dbReference type="SUPFAM" id="SSF51569">
    <property type="entry name" value="Aldolase"/>
    <property type="match status" value="1"/>
</dbReference>
<organism evidence="9 10">
    <name type="scientific">Dyadobacter jejuensis</name>
    <dbReference type="NCBI Taxonomy" id="1082580"/>
    <lineage>
        <taxon>Bacteria</taxon>
        <taxon>Pseudomonadati</taxon>
        <taxon>Bacteroidota</taxon>
        <taxon>Cytophagia</taxon>
        <taxon>Cytophagales</taxon>
        <taxon>Spirosomataceae</taxon>
        <taxon>Dyadobacter</taxon>
    </lineage>
</organism>
<reference evidence="9 10" key="1">
    <citation type="submission" date="2018-03" db="EMBL/GenBank/DDBJ databases">
        <title>Genomic Encyclopedia of Archaeal and Bacterial Type Strains, Phase II (KMG-II): from individual species to whole genera.</title>
        <authorList>
            <person name="Goeker M."/>
        </authorList>
    </citation>
    <scope>NUCLEOTIDE SEQUENCE [LARGE SCALE GENOMIC DNA]</scope>
    <source>
        <strain evidence="9 10">DSM 100346</strain>
    </source>
</reference>
<evidence type="ECO:0000256" key="1">
    <source>
        <dbReference type="ARBA" id="ARBA00000654"/>
    </source>
</evidence>
<evidence type="ECO:0000256" key="6">
    <source>
        <dbReference type="ARBA" id="ARBA00023239"/>
    </source>
</evidence>
<dbReference type="RefSeq" id="WP_109677003.1">
    <property type="nucleotide sequence ID" value="NZ_QGDT01000013.1"/>
</dbReference>
<name>A0A316AEZ8_9BACT</name>
<dbReference type="InterPro" id="IPR031337">
    <property type="entry name" value="KDPG/KHG_AS_1"/>
</dbReference>
<evidence type="ECO:0000313" key="10">
    <source>
        <dbReference type="Proteomes" id="UP000245880"/>
    </source>
</evidence>
<keyword evidence="7" id="KW-0704">Schiff base</keyword>
<gene>
    <name evidence="9" type="ORF">CLV98_11336</name>
</gene>
<comment type="pathway">
    <text evidence="2">Carbohydrate acid metabolism; 2-dehydro-3-deoxy-D-gluconate degradation; D-glyceraldehyde 3-phosphate and pyruvate from 2-dehydro-3-deoxy-D-gluconate: step 2/2.</text>
</comment>
<comment type="caution">
    <text evidence="9">The sequence shown here is derived from an EMBL/GenBank/DDBJ whole genome shotgun (WGS) entry which is preliminary data.</text>
</comment>
<dbReference type="CDD" id="cd00452">
    <property type="entry name" value="KDPG_aldolase"/>
    <property type="match status" value="1"/>
</dbReference>
<dbReference type="InterPro" id="IPR013785">
    <property type="entry name" value="Aldolase_TIM"/>
</dbReference>
<dbReference type="EC" id="4.1.2.14" evidence="5"/>
<evidence type="ECO:0000256" key="4">
    <source>
        <dbReference type="ARBA" id="ARBA00011233"/>
    </source>
</evidence>
<comment type="subunit">
    <text evidence="4">Homotrimer.</text>
</comment>
<evidence type="ECO:0000256" key="2">
    <source>
        <dbReference type="ARBA" id="ARBA00004736"/>
    </source>
</evidence>
<evidence type="ECO:0000256" key="3">
    <source>
        <dbReference type="ARBA" id="ARBA00006906"/>
    </source>
</evidence>
<evidence type="ECO:0000256" key="8">
    <source>
        <dbReference type="ARBA" id="ARBA00023277"/>
    </source>
</evidence>
<dbReference type="OrthoDB" id="9802667at2"/>
<dbReference type="PANTHER" id="PTHR30246">
    <property type="entry name" value="2-KETO-3-DEOXY-6-PHOSPHOGLUCONATE ALDOLASE"/>
    <property type="match status" value="1"/>
</dbReference>
<sequence>MALEISDKLNVAGVMAVLVIDRIEHTLPTIESLLEGGVGAIELTLRTPIAWEAARLIKKTFPEVLLGLGTVLTTDQVRKAVDWGVDFAVAPGCNPKVIAEAHQQGLFFGPGVMTPTDIEMALEQGCKVMKFFPAETAGGLKHLQSMAAPYHFLGLQFIPLGGCNIGNAPMYLGSPLIHSIGGSWIAPQKLIQAQEWSQIKNNAAEITRVIREVRSSALV</sequence>
<dbReference type="PROSITE" id="PS00160">
    <property type="entry name" value="ALDOLASE_KDPG_KHG_2"/>
    <property type="match status" value="1"/>
</dbReference>